<dbReference type="PANTHER" id="PTHR33913:SF1">
    <property type="entry name" value="DRBM DOMAIN-CONTAINING PROTEIN"/>
    <property type="match status" value="1"/>
</dbReference>
<name>A0A067L325_JATCU</name>
<dbReference type="Pfam" id="PF25502">
    <property type="entry name" value="DUF7915"/>
    <property type="match status" value="1"/>
</dbReference>
<feature type="region of interest" description="Disordered" evidence="1">
    <location>
        <begin position="340"/>
        <end position="366"/>
    </location>
</feature>
<dbReference type="PANTHER" id="PTHR33913">
    <property type="entry name" value="ALEURONE LAYER MORPHOGENESIS PROTEIN"/>
    <property type="match status" value="1"/>
</dbReference>
<dbReference type="AlphaFoldDB" id="A0A067L325"/>
<dbReference type="Gene3D" id="3.30.160.20">
    <property type="match status" value="1"/>
</dbReference>
<dbReference type="InterPro" id="IPR057235">
    <property type="entry name" value="DUF7913"/>
</dbReference>
<evidence type="ECO:0000256" key="1">
    <source>
        <dbReference type="SAM" id="MobiDB-lite"/>
    </source>
</evidence>
<organism evidence="4 5">
    <name type="scientific">Jatropha curcas</name>
    <name type="common">Barbados nut</name>
    <dbReference type="NCBI Taxonomy" id="180498"/>
    <lineage>
        <taxon>Eukaryota</taxon>
        <taxon>Viridiplantae</taxon>
        <taxon>Streptophyta</taxon>
        <taxon>Embryophyta</taxon>
        <taxon>Tracheophyta</taxon>
        <taxon>Spermatophyta</taxon>
        <taxon>Magnoliopsida</taxon>
        <taxon>eudicotyledons</taxon>
        <taxon>Gunneridae</taxon>
        <taxon>Pentapetalae</taxon>
        <taxon>rosids</taxon>
        <taxon>fabids</taxon>
        <taxon>Malpighiales</taxon>
        <taxon>Euphorbiaceae</taxon>
        <taxon>Crotonoideae</taxon>
        <taxon>Jatropheae</taxon>
        <taxon>Jatropha</taxon>
    </lineage>
</organism>
<keyword evidence="5" id="KW-1185">Reference proteome</keyword>
<feature type="compositionally biased region" description="Basic and acidic residues" evidence="1">
    <location>
        <begin position="340"/>
        <end position="353"/>
    </location>
</feature>
<dbReference type="OrthoDB" id="1909634at2759"/>
<evidence type="ECO:0000259" key="2">
    <source>
        <dbReference type="Pfam" id="PF25500"/>
    </source>
</evidence>
<dbReference type="Proteomes" id="UP000027138">
    <property type="component" value="Unassembled WGS sequence"/>
</dbReference>
<evidence type="ECO:0000313" key="5">
    <source>
        <dbReference type="Proteomes" id="UP000027138"/>
    </source>
</evidence>
<dbReference type="STRING" id="180498.A0A067L325"/>
<dbReference type="InterPro" id="IPR057237">
    <property type="entry name" value="DUF7915"/>
</dbReference>
<evidence type="ECO:0000313" key="4">
    <source>
        <dbReference type="EMBL" id="KDP42802.1"/>
    </source>
</evidence>
<gene>
    <name evidence="4" type="ORF">JCGZ_23744</name>
</gene>
<evidence type="ECO:0008006" key="6">
    <source>
        <dbReference type="Google" id="ProtNLM"/>
    </source>
</evidence>
<dbReference type="SUPFAM" id="SSF54768">
    <property type="entry name" value="dsRNA-binding domain-like"/>
    <property type="match status" value="1"/>
</dbReference>
<evidence type="ECO:0000259" key="3">
    <source>
        <dbReference type="Pfam" id="PF25502"/>
    </source>
</evidence>
<dbReference type="Pfam" id="PF25500">
    <property type="entry name" value="DUF7913"/>
    <property type="match status" value="1"/>
</dbReference>
<reference evidence="4 5" key="1">
    <citation type="journal article" date="2014" name="PLoS ONE">
        <title>Global Analysis of Gene Expression Profiles in Physic Nut (Jatropha curcas L.) Seedlings Exposed to Salt Stress.</title>
        <authorList>
            <person name="Zhang L."/>
            <person name="Zhang C."/>
            <person name="Wu P."/>
            <person name="Chen Y."/>
            <person name="Li M."/>
            <person name="Jiang H."/>
            <person name="Wu G."/>
        </authorList>
    </citation>
    <scope>NUCLEOTIDE SEQUENCE [LARGE SCALE GENOMIC DNA]</scope>
    <source>
        <strain evidence="5">cv. GZQX0401</strain>
        <tissue evidence="4">Young leaves</tissue>
    </source>
</reference>
<protein>
    <recommendedName>
        <fullName evidence="6">DRBM domain-containing protein</fullName>
    </recommendedName>
</protein>
<dbReference type="EMBL" id="KK914286">
    <property type="protein sequence ID" value="KDP42802.1"/>
    <property type="molecule type" value="Genomic_DNA"/>
</dbReference>
<proteinExistence type="predicted"/>
<feature type="domain" description="DUF7915" evidence="3">
    <location>
        <begin position="164"/>
        <end position="312"/>
    </location>
</feature>
<feature type="domain" description="DUF7913" evidence="2">
    <location>
        <begin position="10"/>
        <end position="128"/>
    </location>
</feature>
<sequence length="679" mass="75964">MSGAIESVAYCPTEDALGILLEYLVDPKLPSKSSARCIPSQSDQELVAKQVHAVVLLYNYYHRKQHIHLEFLGFEDFCKLAVILRPTLFPHLKLMQLSNDTELDDLEKQLSLTEKTIMDACDISTSLDASKSVPSSEGWTISKVSVFLIDSLRENCLLQYGSITEGVWSVIEKAVELSFNNSKCNMDSEPTNRKKRFIRKPLRNEPGIDEAGLQQHAFSAVEEVTGINQGSLLILERHVVYSTSKEKTAACFYIMQCTPNMNHVTQNPIKDAINSLQGPLFIRSSSRWIRTAVVEYFHLLPYAEILNDWLSRQMLHDSLQVQKVGSETINVNFSKRIKESCESEVPKGSDRKQPGNKTGFGLTKQNEDDGFHVVDLSNEKDEAHNMDVDDSFVGNTQTNNYQKMMTSVDGCLSGLTNKARMADSLKRQRITQSRDGTVVSENKNYNNVSSDNNVMPKNDNALVEYQPNSNDLDKVNNIIASKNQDLDNVSTNALVEYQPNSNDLDKVSTIIASKSEELSQAALRVILSKRAKLCFQLRDIEDQIVQCDKNIQTILNGGEGDLALKLESLIERCNDVSQTSLIQGTTCQHGDDQCLPQFRLPASMPNIQNSCQKLDVLCSQNDWILPNYHLSALDGGFKANVAVKGTDFECSSDGNLHSHPRQARESAAERMLIKLQNKP</sequence>
<accession>A0A067L325</accession>